<name>A0A7E4V0T7_PANRE</name>
<comment type="similarity">
    <text evidence="2">Belongs to the nematode transthyretin-like family.</text>
</comment>
<dbReference type="Gene3D" id="2.60.40.3330">
    <property type="match status" value="1"/>
</dbReference>
<evidence type="ECO:0000313" key="7">
    <source>
        <dbReference type="WBParaSite" id="Pan_g15209.t1"/>
    </source>
</evidence>
<dbReference type="Proteomes" id="UP000492821">
    <property type="component" value="Unassembled WGS sequence"/>
</dbReference>
<dbReference type="PANTHER" id="PTHR21700">
    <property type="entry name" value="TRANSTHYRETIN-LIKE FAMILY PROTEIN-RELATED"/>
    <property type="match status" value="1"/>
</dbReference>
<dbReference type="WBParaSite" id="Pan_g15209.t1">
    <property type="protein sequence ID" value="Pan_g15209.t1"/>
    <property type="gene ID" value="Pan_g15209"/>
</dbReference>
<comment type="subcellular location">
    <subcellularLocation>
        <location evidence="1">Secreted</location>
    </subcellularLocation>
</comment>
<proteinExistence type="inferred from homology"/>
<evidence type="ECO:0000256" key="2">
    <source>
        <dbReference type="ARBA" id="ARBA00010112"/>
    </source>
</evidence>
<reference evidence="7" key="2">
    <citation type="submission" date="2020-10" db="UniProtKB">
        <authorList>
            <consortium name="WormBaseParasite"/>
        </authorList>
    </citation>
    <scope>IDENTIFICATION</scope>
</reference>
<sequence length="142" mass="15440">MKSLLIVALVGCAFVAVSALIGETQSSGARGKLTCNGKPAKSVTVKMYDEDDLDVDDFMGETKTSGSGEYELKGHTDEITEIEPKINIYHDCEDELTPCQRKITIKIPGSYITKGKSPKKFYDAGSIELSGKFPGESRDCLH</sequence>
<evidence type="ECO:0000313" key="6">
    <source>
        <dbReference type="Proteomes" id="UP000492821"/>
    </source>
</evidence>
<evidence type="ECO:0000256" key="5">
    <source>
        <dbReference type="SAM" id="SignalP"/>
    </source>
</evidence>
<organism evidence="6 7">
    <name type="scientific">Panagrellus redivivus</name>
    <name type="common">Microworm</name>
    <dbReference type="NCBI Taxonomy" id="6233"/>
    <lineage>
        <taxon>Eukaryota</taxon>
        <taxon>Metazoa</taxon>
        <taxon>Ecdysozoa</taxon>
        <taxon>Nematoda</taxon>
        <taxon>Chromadorea</taxon>
        <taxon>Rhabditida</taxon>
        <taxon>Tylenchina</taxon>
        <taxon>Panagrolaimomorpha</taxon>
        <taxon>Panagrolaimoidea</taxon>
        <taxon>Panagrolaimidae</taxon>
        <taxon>Panagrellus</taxon>
    </lineage>
</organism>
<dbReference type="PANTHER" id="PTHR21700:SF3">
    <property type="entry name" value="TRANSTHYRETIN-LIKE PROTEIN 5"/>
    <property type="match status" value="1"/>
</dbReference>
<dbReference type="GO" id="GO:0009986">
    <property type="term" value="C:cell surface"/>
    <property type="evidence" value="ECO:0007669"/>
    <property type="project" value="InterPro"/>
</dbReference>
<dbReference type="InterPro" id="IPR038479">
    <property type="entry name" value="Transthyretin-like_sf"/>
</dbReference>
<keyword evidence="4 5" id="KW-0732">Signal</keyword>
<dbReference type="AlphaFoldDB" id="A0A7E4V0T7"/>
<feature type="chain" id="PRO_5028806256" evidence="5">
    <location>
        <begin position="20"/>
        <end position="142"/>
    </location>
</feature>
<evidence type="ECO:0000256" key="3">
    <source>
        <dbReference type="ARBA" id="ARBA00022525"/>
    </source>
</evidence>
<dbReference type="GO" id="GO:0005576">
    <property type="term" value="C:extracellular region"/>
    <property type="evidence" value="ECO:0007669"/>
    <property type="project" value="UniProtKB-SubCell"/>
</dbReference>
<dbReference type="Pfam" id="PF01060">
    <property type="entry name" value="TTR-52"/>
    <property type="match status" value="1"/>
</dbReference>
<evidence type="ECO:0000256" key="1">
    <source>
        <dbReference type="ARBA" id="ARBA00004613"/>
    </source>
</evidence>
<keyword evidence="6" id="KW-1185">Reference proteome</keyword>
<evidence type="ECO:0000256" key="4">
    <source>
        <dbReference type="ARBA" id="ARBA00022729"/>
    </source>
</evidence>
<keyword evidence="3" id="KW-0964">Secreted</keyword>
<dbReference type="InterPro" id="IPR001534">
    <property type="entry name" value="Transthyretin-like"/>
</dbReference>
<accession>A0A7E4V0T7</accession>
<feature type="signal peptide" evidence="5">
    <location>
        <begin position="1"/>
        <end position="19"/>
    </location>
</feature>
<reference evidence="6" key="1">
    <citation type="journal article" date="2013" name="Genetics">
        <title>The draft genome and transcriptome of Panagrellus redivivus are shaped by the harsh demands of a free-living lifestyle.</title>
        <authorList>
            <person name="Srinivasan J."/>
            <person name="Dillman A.R."/>
            <person name="Macchietto M.G."/>
            <person name="Heikkinen L."/>
            <person name="Lakso M."/>
            <person name="Fracchia K.M."/>
            <person name="Antoshechkin I."/>
            <person name="Mortazavi A."/>
            <person name="Wong G."/>
            <person name="Sternberg P.W."/>
        </authorList>
    </citation>
    <scope>NUCLEOTIDE SEQUENCE [LARGE SCALE GENOMIC DNA]</scope>
    <source>
        <strain evidence="6">MT8872</strain>
    </source>
</reference>
<protein>
    <submittedName>
        <fullName evidence="7">Transthyretin-like family protein</fullName>
    </submittedName>
</protein>